<protein>
    <submittedName>
        <fullName evidence="1">Glutamate synthase, large subunit</fullName>
    </submittedName>
</protein>
<accession>T1B5Q5</accession>
<feature type="non-terminal residue" evidence="1">
    <location>
        <position position="1"/>
    </location>
</feature>
<evidence type="ECO:0000313" key="1">
    <source>
        <dbReference type="EMBL" id="EQD65317.1"/>
    </source>
</evidence>
<dbReference type="InterPro" id="IPR036485">
    <property type="entry name" value="Glu_synth_asu_C_sf"/>
</dbReference>
<organism evidence="1">
    <name type="scientific">mine drainage metagenome</name>
    <dbReference type="NCBI Taxonomy" id="410659"/>
    <lineage>
        <taxon>unclassified sequences</taxon>
        <taxon>metagenomes</taxon>
        <taxon>ecological metagenomes</taxon>
    </lineage>
</organism>
<sequence>PEAEQIDTLPRALWHGGESDEACVRRLLEAHHRWTGSLRARELLQQWDSARGRFVKVFPHEYRRALGDLAARRETAQQLERASSAAQ</sequence>
<dbReference type="GO" id="GO:0016491">
    <property type="term" value="F:oxidoreductase activity"/>
    <property type="evidence" value="ECO:0007669"/>
    <property type="project" value="InterPro"/>
</dbReference>
<dbReference type="AlphaFoldDB" id="T1B5Q5"/>
<dbReference type="EMBL" id="AUZX01006099">
    <property type="protein sequence ID" value="EQD65317.1"/>
    <property type="molecule type" value="Genomic_DNA"/>
</dbReference>
<reference evidence="1" key="1">
    <citation type="submission" date="2013-08" db="EMBL/GenBank/DDBJ databases">
        <authorList>
            <person name="Mendez C."/>
            <person name="Richter M."/>
            <person name="Ferrer M."/>
            <person name="Sanchez J."/>
        </authorList>
    </citation>
    <scope>NUCLEOTIDE SEQUENCE</scope>
</reference>
<dbReference type="Gene3D" id="2.160.20.60">
    <property type="entry name" value="Glutamate synthase, alpha subunit, C-terminal domain"/>
    <property type="match status" value="1"/>
</dbReference>
<proteinExistence type="predicted"/>
<gene>
    <name evidence="1" type="ORF">B1A_08545</name>
</gene>
<name>T1B5Q5_9ZZZZ</name>
<comment type="caution">
    <text evidence="1">The sequence shown here is derived from an EMBL/GenBank/DDBJ whole genome shotgun (WGS) entry which is preliminary data.</text>
</comment>
<dbReference type="SUPFAM" id="SSF69336">
    <property type="entry name" value="Alpha subunit of glutamate synthase, C-terminal domain"/>
    <property type="match status" value="1"/>
</dbReference>
<reference evidence="1" key="2">
    <citation type="journal article" date="2014" name="ISME J.">
        <title>Microbial stratification in low pH oxic and suboxic macroscopic growths along an acid mine drainage.</title>
        <authorList>
            <person name="Mendez-Garcia C."/>
            <person name="Mesa V."/>
            <person name="Sprenger R.R."/>
            <person name="Richter M."/>
            <person name="Diez M.S."/>
            <person name="Solano J."/>
            <person name="Bargiela R."/>
            <person name="Golyshina O.V."/>
            <person name="Manteca A."/>
            <person name="Ramos J.L."/>
            <person name="Gallego J.R."/>
            <person name="Llorente I."/>
            <person name="Martins Dos Santos V.A."/>
            <person name="Jensen O.N."/>
            <person name="Pelaez A.I."/>
            <person name="Sanchez J."/>
            <person name="Ferrer M."/>
        </authorList>
    </citation>
    <scope>NUCLEOTIDE SEQUENCE</scope>
</reference>